<keyword evidence="8" id="KW-1185">Reference proteome</keyword>
<accession>A0A1W2ANZ3</accession>
<evidence type="ECO:0000256" key="3">
    <source>
        <dbReference type="ARBA" id="ARBA00022692"/>
    </source>
</evidence>
<feature type="transmembrane region" description="Helical" evidence="6">
    <location>
        <begin position="33"/>
        <end position="56"/>
    </location>
</feature>
<dbReference type="PANTHER" id="PTHR30213">
    <property type="entry name" value="INNER MEMBRANE PROTEIN YHJD"/>
    <property type="match status" value="1"/>
</dbReference>
<dbReference type="PIRSF" id="PIRSF035875">
    <property type="entry name" value="RNase_BN"/>
    <property type="match status" value="1"/>
</dbReference>
<dbReference type="InterPro" id="IPR017039">
    <property type="entry name" value="Virul_fac_BrkB"/>
</dbReference>
<keyword evidence="3 6" id="KW-0812">Transmembrane</keyword>
<sequence length="295" mass="33138">MHVNSRQLKKIQYLKMVFYFWRKRFAAAQINQVSASLAYTTVLAIVPMLSIATILIGQLPQFINLREAIQSWLTATLIPGVLSHKVSGYLMQFSNHSKGLTLFGAAGLFISAFLTLMTIEKSFNQVWQVKVKRSFLKKVMFYSVVTACGPVFLGVSIYLTSLIMTATHKLDFGFADQLNSLDVIFPFLLTCMPFVMLYRFGPNVRVTNQDAIIGGAVAATVFELTKYGFTIFISQVPVYKTLYGAFAIGPLFLVWIYLTWWVTLAGAVLTASLPQIRQEVFSRHSDSVEPSHSKR</sequence>
<feature type="transmembrane region" description="Helical" evidence="6">
    <location>
        <begin position="139"/>
        <end position="163"/>
    </location>
</feature>
<keyword evidence="5 6" id="KW-0472">Membrane</keyword>
<dbReference type="Proteomes" id="UP000192708">
    <property type="component" value="Unassembled WGS sequence"/>
</dbReference>
<evidence type="ECO:0000256" key="6">
    <source>
        <dbReference type="SAM" id="Phobius"/>
    </source>
</evidence>
<proteinExistence type="predicted"/>
<dbReference type="GO" id="GO:0005886">
    <property type="term" value="C:plasma membrane"/>
    <property type="evidence" value="ECO:0007669"/>
    <property type="project" value="UniProtKB-SubCell"/>
</dbReference>
<feature type="transmembrane region" description="Helical" evidence="6">
    <location>
        <begin position="245"/>
        <end position="273"/>
    </location>
</feature>
<evidence type="ECO:0000256" key="1">
    <source>
        <dbReference type="ARBA" id="ARBA00004651"/>
    </source>
</evidence>
<dbReference type="OrthoDB" id="9808671at2"/>
<organism evidence="7 8">
    <name type="scientific">Polynucleobacter kasalickyi</name>
    <dbReference type="NCBI Taxonomy" id="1938817"/>
    <lineage>
        <taxon>Bacteria</taxon>
        <taxon>Pseudomonadati</taxon>
        <taxon>Pseudomonadota</taxon>
        <taxon>Betaproteobacteria</taxon>
        <taxon>Burkholderiales</taxon>
        <taxon>Burkholderiaceae</taxon>
        <taxon>Polynucleobacter</taxon>
    </lineage>
</organism>
<protein>
    <submittedName>
        <fullName evidence="7">Membrane protein</fullName>
    </submittedName>
</protein>
<keyword evidence="2" id="KW-1003">Cell membrane</keyword>
<evidence type="ECO:0000313" key="7">
    <source>
        <dbReference type="EMBL" id="SMC61928.1"/>
    </source>
</evidence>
<evidence type="ECO:0000256" key="2">
    <source>
        <dbReference type="ARBA" id="ARBA00022475"/>
    </source>
</evidence>
<dbReference type="RefSeq" id="WP_084283871.1">
    <property type="nucleotide sequence ID" value="NZ_FWXJ01000009.1"/>
</dbReference>
<feature type="transmembrane region" description="Helical" evidence="6">
    <location>
        <begin position="100"/>
        <end position="119"/>
    </location>
</feature>
<dbReference type="STRING" id="1938817.SAMN06296008_10982"/>
<gene>
    <name evidence="7" type="ORF">SAMN06296008_10982</name>
</gene>
<comment type="subcellular location">
    <subcellularLocation>
        <location evidence="1">Cell membrane</location>
        <topology evidence="1">Multi-pass membrane protein</topology>
    </subcellularLocation>
</comment>
<feature type="transmembrane region" description="Helical" evidence="6">
    <location>
        <begin position="212"/>
        <end position="233"/>
    </location>
</feature>
<dbReference type="EMBL" id="FWXJ01000009">
    <property type="protein sequence ID" value="SMC61928.1"/>
    <property type="molecule type" value="Genomic_DNA"/>
</dbReference>
<evidence type="ECO:0000313" key="8">
    <source>
        <dbReference type="Proteomes" id="UP000192708"/>
    </source>
</evidence>
<evidence type="ECO:0000256" key="4">
    <source>
        <dbReference type="ARBA" id="ARBA00022989"/>
    </source>
</evidence>
<dbReference type="AlphaFoldDB" id="A0A1W2ANZ3"/>
<evidence type="ECO:0000256" key="5">
    <source>
        <dbReference type="ARBA" id="ARBA00023136"/>
    </source>
</evidence>
<dbReference type="PANTHER" id="PTHR30213:SF0">
    <property type="entry name" value="UPF0761 MEMBRANE PROTEIN YIHY"/>
    <property type="match status" value="1"/>
</dbReference>
<keyword evidence="4 6" id="KW-1133">Transmembrane helix</keyword>
<dbReference type="Pfam" id="PF03631">
    <property type="entry name" value="Virul_fac_BrkB"/>
    <property type="match status" value="1"/>
</dbReference>
<dbReference type="NCBIfam" id="TIGR00765">
    <property type="entry name" value="yihY_not_rbn"/>
    <property type="match status" value="1"/>
</dbReference>
<name>A0A1W2ANZ3_9BURK</name>
<feature type="transmembrane region" description="Helical" evidence="6">
    <location>
        <begin position="183"/>
        <end position="200"/>
    </location>
</feature>
<reference evidence="7 8" key="1">
    <citation type="submission" date="2017-04" db="EMBL/GenBank/DDBJ databases">
        <authorList>
            <person name="Afonso C.L."/>
            <person name="Miller P.J."/>
            <person name="Scott M.A."/>
            <person name="Spackman E."/>
            <person name="Goraichik I."/>
            <person name="Dimitrov K.M."/>
            <person name="Suarez D.L."/>
            <person name="Swayne D.E."/>
        </authorList>
    </citation>
    <scope>NUCLEOTIDE SEQUENCE [LARGE SCALE GENOMIC DNA]</scope>
    <source>
        <strain evidence="7 8">VK13</strain>
    </source>
</reference>